<dbReference type="KEGG" id="dma:DMR_15570"/>
<reference evidence="1 2" key="1">
    <citation type="journal article" date="2009" name="Genome Res.">
        <title>Whole genome sequence of Desulfovibrio magneticus strain RS-1 revealed common gene clusters in magnetotactic bacteria.</title>
        <authorList>
            <person name="Nakazawa H."/>
            <person name="Arakaki A."/>
            <person name="Narita-Yamada S."/>
            <person name="Yashiro I."/>
            <person name="Jinno K."/>
            <person name="Aoki N."/>
            <person name="Tsuruyama A."/>
            <person name="Okamura Y."/>
            <person name="Tanikawa S."/>
            <person name="Fujita N."/>
            <person name="Takeyama H."/>
            <person name="Matsunaga T."/>
        </authorList>
    </citation>
    <scope>NUCLEOTIDE SEQUENCE [LARGE SCALE GENOMIC DNA]</scope>
    <source>
        <strain evidence="2">ATCC 700980 / DSM 13731 / RS-1</strain>
    </source>
</reference>
<dbReference type="AlphaFoldDB" id="C4XNT0"/>
<proteinExistence type="predicted"/>
<organism evidence="1 2">
    <name type="scientific">Solidesulfovibrio magneticus (strain ATCC 700980 / DSM 13731 / RS-1)</name>
    <name type="common">Desulfovibrio magneticus</name>
    <dbReference type="NCBI Taxonomy" id="573370"/>
    <lineage>
        <taxon>Bacteria</taxon>
        <taxon>Pseudomonadati</taxon>
        <taxon>Thermodesulfobacteriota</taxon>
        <taxon>Desulfovibrionia</taxon>
        <taxon>Desulfovibrionales</taxon>
        <taxon>Desulfovibrionaceae</taxon>
        <taxon>Solidesulfovibrio</taxon>
    </lineage>
</organism>
<dbReference type="STRING" id="573370.DMR_15570"/>
<dbReference type="eggNOG" id="ENOG503184M">
    <property type="taxonomic scope" value="Bacteria"/>
</dbReference>
<gene>
    <name evidence="1" type="ordered locus">DMR_15570</name>
</gene>
<dbReference type="EMBL" id="AP010904">
    <property type="protein sequence ID" value="BAH75048.1"/>
    <property type="molecule type" value="Genomic_DNA"/>
</dbReference>
<evidence type="ECO:0000313" key="1">
    <source>
        <dbReference type="EMBL" id="BAH75048.1"/>
    </source>
</evidence>
<dbReference type="HOGENOM" id="CLU_137835_0_0_7"/>
<dbReference type="Proteomes" id="UP000009071">
    <property type="component" value="Chromosome"/>
</dbReference>
<name>C4XNT0_SOLM1</name>
<protein>
    <submittedName>
        <fullName evidence="1">Uncharacterized protein</fullName>
    </submittedName>
</protein>
<evidence type="ECO:0000313" key="2">
    <source>
        <dbReference type="Proteomes" id="UP000009071"/>
    </source>
</evidence>
<accession>C4XNT0</accession>
<keyword evidence="2" id="KW-1185">Reference proteome</keyword>
<sequence>MGHCEGCLGGRPHPASSGPGFARARLSPARLGDNAVNQSPRPAGRDQGASMHRHIIALCLFAGLALAGCSKVQPIMTPQEFAAGCSQGAAGADAACAAKVCQVYQAVVTDYYENMEGCYAACKDRAASLETGAGPACLAKIKAEKDRCMDFCNRKFYRCNCAK</sequence>